<dbReference type="InterPro" id="IPR004424">
    <property type="entry name" value="IspE"/>
</dbReference>
<dbReference type="RefSeq" id="WP_341764973.1">
    <property type="nucleotide sequence ID" value="NZ_OZ034688.1"/>
</dbReference>
<keyword evidence="6 10" id="KW-0418">Kinase</keyword>
<comment type="pathway">
    <text evidence="10">Isoprenoid biosynthesis; isopentenyl diphosphate biosynthesis via DXP pathway; isopentenyl diphosphate from 1-deoxy-D-xylulose 5-phosphate: step 3/6.</text>
</comment>
<evidence type="ECO:0000256" key="4">
    <source>
        <dbReference type="ARBA" id="ARBA00022679"/>
    </source>
</evidence>
<comment type="catalytic activity">
    <reaction evidence="10">
        <text>4-CDP-2-C-methyl-D-erythritol + ATP = 4-CDP-2-C-methyl-D-erythritol 2-phosphate + ADP + H(+)</text>
        <dbReference type="Rhea" id="RHEA:18437"/>
        <dbReference type="ChEBI" id="CHEBI:15378"/>
        <dbReference type="ChEBI" id="CHEBI:30616"/>
        <dbReference type="ChEBI" id="CHEBI:57823"/>
        <dbReference type="ChEBI" id="CHEBI:57919"/>
        <dbReference type="ChEBI" id="CHEBI:456216"/>
        <dbReference type="EC" id="2.7.1.148"/>
    </reaction>
</comment>
<evidence type="ECO:0000256" key="8">
    <source>
        <dbReference type="ARBA" id="ARBA00023229"/>
    </source>
</evidence>
<dbReference type="GO" id="GO:0050515">
    <property type="term" value="F:4-(cytidine 5'-diphospho)-2-C-methyl-D-erythritol kinase activity"/>
    <property type="evidence" value="ECO:0007669"/>
    <property type="project" value="UniProtKB-EC"/>
</dbReference>
<evidence type="ECO:0000256" key="6">
    <source>
        <dbReference type="ARBA" id="ARBA00022777"/>
    </source>
</evidence>
<dbReference type="InterPro" id="IPR014721">
    <property type="entry name" value="Ribsml_uS5_D2-typ_fold_subgr"/>
</dbReference>
<dbReference type="SUPFAM" id="SSF54211">
    <property type="entry name" value="Ribosomal protein S5 domain 2-like"/>
    <property type="match status" value="1"/>
</dbReference>
<evidence type="ECO:0000256" key="2">
    <source>
        <dbReference type="ARBA" id="ARBA00012052"/>
    </source>
</evidence>
<evidence type="ECO:0000259" key="12">
    <source>
        <dbReference type="Pfam" id="PF08544"/>
    </source>
</evidence>
<evidence type="ECO:0000256" key="5">
    <source>
        <dbReference type="ARBA" id="ARBA00022741"/>
    </source>
</evidence>
<dbReference type="PANTHER" id="PTHR43527">
    <property type="entry name" value="4-DIPHOSPHOCYTIDYL-2-C-METHYL-D-ERYTHRITOL KINASE, CHLOROPLASTIC"/>
    <property type="match status" value="1"/>
</dbReference>
<evidence type="ECO:0000256" key="9">
    <source>
        <dbReference type="ARBA" id="ARBA00032554"/>
    </source>
</evidence>
<evidence type="ECO:0000313" key="13">
    <source>
        <dbReference type="EMBL" id="CAL1329518.1"/>
    </source>
</evidence>
<feature type="binding site" evidence="10">
    <location>
        <begin position="97"/>
        <end position="107"/>
    </location>
    <ligand>
        <name>ATP</name>
        <dbReference type="ChEBI" id="CHEBI:30616"/>
    </ligand>
</feature>
<dbReference type="InterPro" id="IPR006204">
    <property type="entry name" value="GHMP_kinase_N_dom"/>
</dbReference>
<evidence type="ECO:0000256" key="7">
    <source>
        <dbReference type="ARBA" id="ARBA00022840"/>
    </source>
</evidence>
<keyword evidence="8 10" id="KW-0414">Isoprene biosynthesis</keyword>
<dbReference type="InterPro" id="IPR036554">
    <property type="entry name" value="GHMP_kinase_C_sf"/>
</dbReference>
<dbReference type="NCBIfam" id="TIGR00154">
    <property type="entry name" value="ispE"/>
    <property type="match status" value="1"/>
</dbReference>
<dbReference type="EC" id="2.7.1.148" evidence="2 10"/>
<evidence type="ECO:0000259" key="11">
    <source>
        <dbReference type="Pfam" id="PF00288"/>
    </source>
</evidence>
<feature type="domain" description="GHMP kinase N-terminal" evidence="11">
    <location>
        <begin position="63"/>
        <end position="146"/>
    </location>
</feature>
<dbReference type="HAMAP" id="MF_00061">
    <property type="entry name" value="IspE"/>
    <property type="match status" value="1"/>
</dbReference>
<keyword evidence="5 10" id="KW-0547">Nucleotide-binding</keyword>
<dbReference type="Pfam" id="PF08544">
    <property type="entry name" value="GHMP_kinases_C"/>
    <property type="match status" value="1"/>
</dbReference>
<dbReference type="SUPFAM" id="SSF55060">
    <property type="entry name" value="GHMP Kinase, C-terminal domain"/>
    <property type="match status" value="1"/>
</dbReference>
<dbReference type="EMBL" id="OZ034688">
    <property type="protein sequence ID" value="CAL1329518.1"/>
    <property type="molecule type" value="Genomic_DNA"/>
</dbReference>
<comment type="similarity">
    <text evidence="1 10">Belongs to the GHMP kinase family. IspE subfamily.</text>
</comment>
<dbReference type="PANTHER" id="PTHR43527:SF2">
    <property type="entry name" value="4-DIPHOSPHOCYTIDYL-2-C-METHYL-D-ERYTHRITOL KINASE, CHLOROPLASTIC"/>
    <property type="match status" value="1"/>
</dbReference>
<dbReference type="InterPro" id="IPR020568">
    <property type="entry name" value="Ribosomal_Su5_D2-typ_SF"/>
</dbReference>
<evidence type="ECO:0000256" key="1">
    <source>
        <dbReference type="ARBA" id="ARBA00009684"/>
    </source>
</evidence>
<comment type="subunit">
    <text evidence="10">Homodimer.</text>
</comment>
<evidence type="ECO:0000313" key="14">
    <source>
        <dbReference type="Proteomes" id="UP001497533"/>
    </source>
</evidence>
<dbReference type="PIRSF" id="PIRSF010376">
    <property type="entry name" value="IspE"/>
    <property type="match status" value="1"/>
</dbReference>
<feature type="domain" description="GHMP kinase C-terminal" evidence="12">
    <location>
        <begin position="209"/>
        <end position="259"/>
    </location>
</feature>
<evidence type="ECO:0000256" key="10">
    <source>
        <dbReference type="HAMAP-Rule" id="MF_00061"/>
    </source>
</evidence>
<dbReference type="Proteomes" id="UP001497533">
    <property type="component" value="Chromosome"/>
</dbReference>
<feature type="active site" evidence="10">
    <location>
        <position position="10"/>
    </location>
</feature>
<dbReference type="Pfam" id="PF00288">
    <property type="entry name" value="GHMP_kinases_N"/>
    <property type="match status" value="1"/>
</dbReference>
<comment type="function">
    <text evidence="10">Catalyzes the phosphorylation of the position 2 hydroxy group of 4-diphosphocytidyl-2C-methyl-D-erythritol.</text>
</comment>
<name>A0ABP1CEB3_9GAMM</name>
<proteinExistence type="inferred from homology"/>
<keyword evidence="14" id="KW-1185">Reference proteome</keyword>
<accession>A0ABP1CEB3</accession>
<dbReference type="Gene3D" id="3.30.70.890">
    <property type="entry name" value="GHMP kinase, C-terminal domain"/>
    <property type="match status" value="1"/>
</dbReference>
<dbReference type="InterPro" id="IPR013750">
    <property type="entry name" value="GHMP_kinase_C_dom"/>
</dbReference>
<keyword evidence="4 10" id="KW-0808">Transferase</keyword>
<protein>
    <recommendedName>
        <fullName evidence="3 10">4-diphosphocytidyl-2-C-methyl-D-erythritol kinase</fullName>
        <shortName evidence="10">CMK</shortName>
        <ecNumber evidence="2 10">2.7.1.148</ecNumber>
    </recommendedName>
    <alternativeName>
        <fullName evidence="9 10">4-(cytidine-5'-diphospho)-2-C-methyl-D-erythritol kinase</fullName>
    </alternativeName>
</protein>
<feature type="active site" evidence="10">
    <location>
        <position position="139"/>
    </location>
</feature>
<organism evidence="13 14">
    <name type="scientific">Candidatus Providencia siddallii</name>
    <dbReference type="NCBI Taxonomy" id="1715285"/>
    <lineage>
        <taxon>Bacteria</taxon>
        <taxon>Pseudomonadati</taxon>
        <taxon>Pseudomonadota</taxon>
        <taxon>Gammaproteobacteria</taxon>
        <taxon>Enterobacterales</taxon>
        <taxon>Morganellaceae</taxon>
        <taxon>Providencia</taxon>
    </lineage>
</organism>
<dbReference type="Gene3D" id="3.30.230.10">
    <property type="match status" value="1"/>
</dbReference>
<gene>
    <name evidence="10 13" type="primary">ispE</name>
    <name evidence="13" type="ORF">PRHACTZTBTEA_613</name>
</gene>
<reference evidence="13" key="1">
    <citation type="submission" date="2024-04" db="EMBL/GenBank/DDBJ databases">
        <authorList>
            <person name="Manzano-Marin A."/>
            <person name="Manzano-Marin A."/>
            <person name="Alejandro Manzano Marin A."/>
        </authorList>
    </citation>
    <scope>NUCLEOTIDE SEQUENCE [LARGE SCALE GENOMIC DNA]</scope>
    <source>
        <strain evidence="13">TABTEA</strain>
    </source>
</reference>
<keyword evidence="7 10" id="KW-0067">ATP-binding</keyword>
<evidence type="ECO:0000256" key="3">
    <source>
        <dbReference type="ARBA" id="ARBA00017473"/>
    </source>
</evidence>
<sequence length="287" mass="32359">MILTWPSPGKLNLFLYINGYRKDGYHELQTLIHFFNYGDKITISTRLDNKINILNKIPGVKNNIILCAAKLLQNYCHNVLKYTKALGADISCEKRLPIGGGLGGGSSNAATTLIALNEHWSTKVSDDVLAELGKTIGADIPFFVKGKSSFAEGIGDVLTPVFLKENWYLIINNKIKISTKEIFLDPLLDRDSPKQQLSTLLINPYTNDCENIVRKRFYKIDKLISWLLKYATFRLTGTGSCIFSEFKTRSDALNLLNHLPTWIKSFLVKGINKSSLHEFRSKITNII</sequence>